<organism evidence="3">
    <name type="scientific">Pseudo-nitzschia arenysensis</name>
    <dbReference type="NCBI Taxonomy" id="697910"/>
    <lineage>
        <taxon>Eukaryota</taxon>
        <taxon>Sar</taxon>
        <taxon>Stramenopiles</taxon>
        <taxon>Ochrophyta</taxon>
        <taxon>Bacillariophyta</taxon>
        <taxon>Bacillariophyceae</taxon>
        <taxon>Bacillariophycidae</taxon>
        <taxon>Bacillariales</taxon>
        <taxon>Bacillariaceae</taxon>
        <taxon>Pseudo-nitzschia</taxon>
    </lineage>
</organism>
<dbReference type="AlphaFoldDB" id="A0A7R9ZUW7"/>
<feature type="compositionally biased region" description="Polar residues" evidence="2">
    <location>
        <begin position="123"/>
        <end position="142"/>
    </location>
</feature>
<feature type="region of interest" description="Disordered" evidence="2">
    <location>
        <begin position="116"/>
        <end position="152"/>
    </location>
</feature>
<dbReference type="EMBL" id="HBEH01001019">
    <property type="protein sequence ID" value="CAD8344120.1"/>
    <property type="molecule type" value="Transcribed_RNA"/>
</dbReference>
<evidence type="ECO:0000256" key="2">
    <source>
        <dbReference type="SAM" id="MobiDB-lite"/>
    </source>
</evidence>
<proteinExistence type="predicted"/>
<reference evidence="3" key="1">
    <citation type="submission" date="2021-01" db="EMBL/GenBank/DDBJ databases">
        <authorList>
            <person name="Corre E."/>
            <person name="Pelletier E."/>
            <person name="Niang G."/>
            <person name="Scheremetjew M."/>
            <person name="Finn R."/>
            <person name="Kale V."/>
            <person name="Holt S."/>
            <person name="Cochrane G."/>
            <person name="Meng A."/>
            <person name="Brown T."/>
            <person name="Cohen L."/>
        </authorList>
    </citation>
    <scope>NUCLEOTIDE SEQUENCE</scope>
    <source>
        <strain evidence="3">B593</strain>
    </source>
</reference>
<evidence type="ECO:0000313" key="3">
    <source>
        <dbReference type="EMBL" id="CAD8344120.1"/>
    </source>
</evidence>
<feature type="coiled-coil region" evidence="1">
    <location>
        <begin position="2"/>
        <end position="45"/>
    </location>
</feature>
<evidence type="ECO:0000256" key="1">
    <source>
        <dbReference type="SAM" id="Coils"/>
    </source>
</evidence>
<name>A0A7R9ZUW7_9STRA</name>
<sequence length="163" mass="18779">MCSQLENENAELRQLSRAAGRTVSTQREEDEFEACRKLRREAQNKIKAPIQEHLDRVNNIYDIKNQWCMTNKTHFSLKYPNHFQRAPVLDIRDRQTDQQDEFKKLCRKEILKSDGTETEKAGLTNTRMSVTPTRGASPQKPNKSPPPTGLSALRRLVGTTLKN</sequence>
<protein>
    <submittedName>
        <fullName evidence="3">Uncharacterized protein</fullName>
    </submittedName>
</protein>
<gene>
    <name evidence="3" type="ORF">PARE0329_LOCUS755</name>
</gene>
<keyword evidence="1" id="KW-0175">Coiled coil</keyword>
<accession>A0A7R9ZUW7</accession>